<reference evidence="1" key="1">
    <citation type="submission" date="2007-11" db="EMBL/GenBank/DDBJ databases">
        <authorList>
            <person name="Fulton L."/>
            <person name="Clifton S."/>
            <person name="Fulton B."/>
            <person name="Xu J."/>
            <person name="Minx P."/>
            <person name="Pepin K.H."/>
            <person name="Johnson M."/>
            <person name="Thiruvilangam P."/>
            <person name="Bhonagiri V."/>
            <person name="Nash W.E."/>
            <person name="Mardis E.R."/>
            <person name="Wilson R.K."/>
        </authorList>
    </citation>
    <scope>NUCLEOTIDE SEQUENCE [LARGE SCALE GENOMIC DNA]</scope>
    <source>
        <strain evidence="1">DSM 17241</strain>
    </source>
</reference>
<proteinExistence type="predicted"/>
<dbReference type="AlphaFoldDB" id="B0PEI2"/>
<dbReference type="HOGENOM" id="CLU_3264818_0_0_9"/>
<name>B0PEI2_9FIRM</name>
<organism evidence="1 2">
    <name type="scientific">Anaerotruncus colihominis DSM 17241</name>
    <dbReference type="NCBI Taxonomy" id="445972"/>
    <lineage>
        <taxon>Bacteria</taxon>
        <taxon>Bacillati</taxon>
        <taxon>Bacillota</taxon>
        <taxon>Clostridia</taxon>
        <taxon>Eubacteriales</taxon>
        <taxon>Oscillospiraceae</taxon>
        <taxon>Anaerotruncus</taxon>
    </lineage>
</organism>
<reference evidence="1" key="2">
    <citation type="submission" date="2013-09" db="EMBL/GenBank/DDBJ databases">
        <title>Draft genome sequence of Anaerotruncus colihominis(DSM 17241).</title>
        <authorList>
            <person name="Sudarsanam P."/>
            <person name="Ley R."/>
            <person name="Guruge J."/>
            <person name="Turnbaugh P.J."/>
            <person name="Mahowald M."/>
            <person name="Liep D."/>
            <person name="Gordon J."/>
        </authorList>
    </citation>
    <scope>NUCLEOTIDE SEQUENCE</scope>
    <source>
        <strain evidence="1">DSM 17241</strain>
    </source>
</reference>
<dbReference type="Proteomes" id="UP000003803">
    <property type="component" value="Unassembled WGS sequence"/>
</dbReference>
<accession>B0PEI2</accession>
<gene>
    <name evidence="1" type="ORF">ANACOL_02973</name>
</gene>
<sequence>MEERGFFSCFIEAGGLFGKGAIPLFQEWLGRTIKKNIKNKG</sequence>
<keyword evidence="2" id="KW-1185">Reference proteome</keyword>
<evidence type="ECO:0000313" key="2">
    <source>
        <dbReference type="Proteomes" id="UP000003803"/>
    </source>
</evidence>
<comment type="caution">
    <text evidence="1">The sequence shown here is derived from an EMBL/GenBank/DDBJ whole genome shotgun (WGS) entry which is preliminary data.</text>
</comment>
<protein>
    <submittedName>
        <fullName evidence="1">Uncharacterized protein</fullName>
    </submittedName>
</protein>
<dbReference type="EMBL" id="ABGD02000024">
    <property type="protein sequence ID" value="EDS10371.1"/>
    <property type="molecule type" value="Genomic_DNA"/>
</dbReference>
<evidence type="ECO:0000313" key="1">
    <source>
        <dbReference type="EMBL" id="EDS10371.1"/>
    </source>
</evidence>